<reference evidence="2" key="3">
    <citation type="journal article" date="2018" name="Mol. Plant Microbe Interact.">
        <title>Genome sequence resources for the wheat stripe rust pathogen (Puccinia striiformis f. sp. tritici) and the barley stripe rust pathogen (Puccinia striiformis f. sp. hordei).</title>
        <authorList>
            <person name="Xia C."/>
            <person name="Wang M."/>
            <person name="Yin C."/>
            <person name="Cornejo O.E."/>
            <person name="Hulbert S.H."/>
            <person name="Chen X."/>
        </authorList>
    </citation>
    <scope>NUCLEOTIDE SEQUENCE [LARGE SCALE GENOMIC DNA]</scope>
    <source>
        <strain evidence="2">93TX-2</strain>
    </source>
</reference>
<dbReference type="PANTHER" id="PTHR31912">
    <property type="entry name" value="IP13529P"/>
    <property type="match status" value="1"/>
</dbReference>
<dbReference type="VEuPathDB" id="FungiDB:PSTT_02767"/>
<dbReference type="EMBL" id="PKSM01000003">
    <property type="protein sequence ID" value="POW23159.1"/>
    <property type="molecule type" value="Genomic_DNA"/>
</dbReference>
<sequence>ILWQEGLKGGVAYQCYLCWGQTTTDRHQHCRIEGHQNRTTRSNSFAEGCCSMMIVDEDISHVQPVIDYTQDNHLADGLKPNIPEIIDDPLIIPLDIFEQDESGKEDDSDQAELLWMQFVDIAIGQIASEPEELAKETSIPLFLHKEELIKKVTPDNSIRFPFLNKEYMIASLLVGYLHKLILHDLYHQIRGVFAVYHIKLPRWEAIRQMRATVRSMSNYTIIQKESVFNQPMFGLDMKELISDCPNQLRTTEETSKNSEELWTYTKETLNPDKLDKKVAELAVRDQINLKFSRQTGEELPFHMIQDVPQELLDMEENELQRMFNAFLWLKGYIVQKPSHQSQFFINTTMFQKMGKNNFYKMGEIQRTPHSTFVNSLSVKAGLNAQHNCQHGECKLTATKIAIVERQESTRKTLDSHQTFSDIPADPPSPLQWSDALHDGLKKWGSTVAKKLHVQNRGL</sequence>
<proteinExistence type="predicted"/>
<feature type="non-terminal residue" evidence="1">
    <location>
        <position position="1"/>
    </location>
</feature>
<comment type="caution">
    <text evidence="1">The sequence shown here is derived from an EMBL/GenBank/DDBJ whole genome shotgun (WGS) entry which is preliminary data.</text>
</comment>
<protein>
    <submittedName>
        <fullName evidence="1">Uncharacterized protein</fullName>
    </submittedName>
</protein>
<keyword evidence="2" id="KW-1185">Reference proteome</keyword>
<dbReference type="Proteomes" id="UP000238274">
    <property type="component" value="Unassembled WGS sequence"/>
</dbReference>
<dbReference type="VEuPathDB" id="FungiDB:PSHT_00430"/>
<dbReference type="AlphaFoldDB" id="A0A2S4WN24"/>
<gene>
    <name evidence="1" type="ORF">PSHT_00430</name>
</gene>
<accession>A0A2S4WN24</accession>
<reference evidence="1 2" key="1">
    <citation type="submission" date="2017-12" db="EMBL/GenBank/DDBJ databases">
        <title>Gene loss provides genomic basis for host adaptation in cereal stripe rust fungi.</title>
        <authorList>
            <person name="Xia C."/>
        </authorList>
    </citation>
    <scope>NUCLEOTIDE SEQUENCE [LARGE SCALE GENOMIC DNA]</scope>
    <source>
        <strain evidence="1 2">93TX-2</strain>
    </source>
</reference>
<dbReference type="VEuPathDB" id="FungiDB:PSTT_16721"/>
<evidence type="ECO:0000313" key="1">
    <source>
        <dbReference type="EMBL" id="POW23159.1"/>
    </source>
</evidence>
<reference evidence="2" key="2">
    <citation type="journal article" date="2018" name="BMC Genomics">
        <title>Genomic insights into host adaptation between the wheat stripe rust pathogen (Puccinia striiformis f. sp. tritici) and the barley stripe rust pathogen (Puccinia striiformis f. sp. hordei).</title>
        <authorList>
            <person name="Xia C."/>
            <person name="Wang M."/>
            <person name="Yin C."/>
            <person name="Cornejo O.E."/>
            <person name="Hulbert S.H."/>
            <person name="Chen X."/>
        </authorList>
    </citation>
    <scope>NUCLEOTIDE SEQUENCE [LARGE SCALE GENOMIC DNA]</scope>
    <source>
        <strain evidence="2">93TX-2</strain>
    </source>
</reference>
<organism evidence="1 2">
    <name type="scientific">Puccinia striiformis</name>
    <dbReference type="NCBI Taxonomy" id="27350"/>
    <lineage>
        <taxon>Eukaryota</taxon>
        <taxon>Fungi</taxon>
        <taxon>Dikarya</taxon>
        <taxon>Basidiomycota</taxon>
        <taxon>Pucciniomycotina</taxon>
        <taxon>Pucciniomycetes</taxon>
        <taxon>Pucciniales</taxon>
        <taxon>Pucciniaceae</taxon>
        <taxon>Puccinia</taxon>
    </lineage>
</organism>
<evidence type="ECO:0000313" key="2">
    <source>
        <dbReference type="Proteomes" id="UP000238274"/>
    </source>
</evidence>
<dbReference type="OrthoDB" id="2507316at2759"/>
<name>A0A2S4WN24_9BASI</name>
<dbReference type="PANTHER" id="PTHR31912:SF34">
    <property type="entry name" value="NOTOCHORD-RELATED PROTEIN"/>
    <property type="match status" value="1"/>
</dbReference>